<dbReference type="GO" id="GO:0004066">
    <property type="term" value="F:asparagine synthase (glutamine-hydrolyzing) activity"/>
    <property type="evidence" value="ECO:0007669"/>
    <property type="project" value="UniProtKB-EC"/>
</dbReference>
<dbReference type="InterPro" id="IPR014729">
    <property type="entry name" value="Rossmann-like_a/b/a_fold"/>
</dbReference>
<dbReference type="RefSeq" id="WP_011440958.1">
    <property type="nucleotide sequence ID" value="NC_007778.1"/>
</dbReference>
<dbReference type="Proteomes" id="UP000008809">
    <property type="component" value="Chromosome"/>
</dbReference>
<evidence type="ECO:0000313" key="13">
    <source>
        <dbReference type="Proteomes" id="UP000008809"/>
    </source>
</evidence>
<dbReference type="Gene3D" id="3.40.50.620">
    <property type="entry name" value="HUPs"/>
    <property type="match status" value="1"/>
</dbReference>
<dbReference type="PANTHER" id="PTHR43284:SF1">
    <property type="entry name" value="ASPARAGINE SYNTHETASE"/>
    <property type="match status" value="1"/>
</dbReference>
<keyword evidence="12" id="KW-0436">Ligase</keyword>
<dbReference type="EC" id="6.3.5.4" evidence="3"/>
<dbReference type="AlphaFoldDB" id="Q2IYE0"/>
<evidence type="ECO:0000313" key="12">
    <source>
        <dbReference type="EMBL" id="ABD06770.1"/>
    </source>
</evidence>
<keyword evidence="8" id="KW-0028">Amino-acid biosynthesis</keyword>
<evidence type="ECO:0000256" key="5">
    <source>
        <dbReference type="ARBA" id="ARBA00022840"/>
    </source>
</evidence>
<keyword evidence="8" id="KW-0061">Asparagine biosynthesis</keyword>
<dbReference type="InterPro" id="IPR033738">
    <property type="entry name" value="AsnB_N"/>
</dbReference>
<evidence type="ECO:0000256" key="4">
    <source>
        <dbReference type="ARBA" id="ARBA00022741"/>
    </source>
</evidence>
<proteinExistence type="inferred from homology"/>
<feature type="site" description="Important for beta-aspartyl-AMP intermediate formation" evidence="10">
    <location>
        <position position="357"/>
    </location>
</feature>
<gene>
    <name evidence="12" type="ordered locus">RPB_2064</name>
</gene>
<dbReference type="EMBL" id="CP000250">
    <property type="protein sequence ID" value="ABD06770.1"/>
    <property type="molecule type" value="Genomic_DNA"/>
</dbReference>
<dbReference type="Gene3D" id="3.60.20.10">
    <property type="entry name" value="Glutamine Phosphoribosylpyrophosphate, subunit 1, domain 1"/>
    <property type="match status" value="1"/>
</dbReference>
<feature type="domain" description="Glutamine amidotransferase type-2" evidence="11">
    <location>
        <begin position="2"/>
        <end position="205"/>
    </location>
</feature>
<reference evidence="12 13" key="1">
    <citation type="submission" date="2006-01" db="EMBL/GenBank/DDBJ databases">
        <title>Complete sequence of Rhodopseudomonas palustris HaA2.</title>
        <authorList>
            <consortium name="US DOE Joint Genome Institute"/>
            <person name="Copeland A."/>
            <person name="Lucas S."/>
            <person name="Lapidus A."/>
            <person name="Barry K."/>
            <person name="Detter J.C."/>
            <person name="Glavina T."/>
            <person name="Hammon N."/>
            <person name="Israni S."/>
            <person name="Pitluck S."/>
            <person name="Chain P."/>
            <person name="Malfatti S."/>
            <person name="Shin M."/>
            <person name="Vergez L."/>
            <person name="Schmutz J."/>
            <person name="Larimer F."/>
            <person name="Land M."/>
            <person name="Hauser L."/>
            <person name="Pelletier D.A."/>
            <person name="Kyrpides N."/>
            <person name="Anderson I."/>
            <person name="Oda Y."/>
            <person name="Harwood C.S."/>
            <person name="Richardson P."/>
        </authorList>
    </citation>
    <scope>NUCLEOTIDE SEQUENCE [LARGE SCALE GENOMIC DNA]</scope>
    <source>
        <strain evidence="12 13">HaA2</strain>
    </source>
</reference>
<dbReference type="CDD" id="cd00712">
    <property type="entry name" value="AsnB"/>
    <property type="match status" value="1"/>
</dbReference>
<dbReference type="InterPro" id="IPR029055">
    <property type="entry name" value="Ntn_hydrolases_N"/>
</dbReference>
<dbReference type="eggNOG" id="COG0367">
    <property type="taxonomic scope" value="Bacteria"/>
</dbReference>
<dbReference type="PROSITE" id="PS51278">
    <property type="entry name" value="GATASE_TYPE_2"/>
    <property type="match status" value="1"/>
</dbReference>
<dbReference type="InterPro" id="IPR017932">
    <property type="entry name" value="GATase_2_dom"/>
</dbReference>
<organism evidence="12 13">
    <name type="scientific">Rhodopseudomonas palustris (strain HaA2)</name>
    <dbReference type="NCBI Taxonomy" id="316058"/>
    <lineage>
        <taxon>Bacteria</taxon>
        <taxon>Pseudomonadati</taxon>
        <taxon>Pseudomonadota</taxon>
        <taxon>Alphaproteobacteria</taxon>
        <taxon>Hyphomicrobiales</taxon>
        <taxon>Nitrobacteraceae</taxon>
        <taxon>Rhodopseudomonas</taxon>
    </lineage>
</organism>
<dbReference type="OrthoDB" id="9763290at2"/>
<keyword evidence="13" id="KW-1185">Reference proteome</keyword>
<evidence type="ECO:0000256" key="8">
    <source>
        <dbReference type="PIRSR" id="PIRSR001589-1"/>
    </source>
</evidence>
<dbReference type="HOGENOM" id="CLU_014658_3_4_5"/>
<evidence type="ECO:0000256" key="9">
    <source>
        <dbReference type="PIRSR" id="PIRSR001589-2"/>
    </source>
</evidence>
<evidence type="ECO:0000256" key="3">
    <source>
        <dbReference type="ARBA" id="ARBA00012737"/>
    </source>
</evidence>
<dbReference type="Pfam" id="PF00733">
    <property type="entry name" value="Asn_synthase"/>
    <property type="match status" value="1"/>
</dbReference>
<evidence type="ECO:0000256" key="10">
    <source>
        <dbReference type="PIRSR" id="PIRSR001589-3"/>
    </source>
</evidence>
<evidence type="ECO:0000256" key="6">
    <source>
        <dbReference type="ARBA" id="ARBA00022962"/>
    </source>
</evidence>
<keyword evidence="4 9" id="KW-0547">Nucleotide-binding</keyword>
<comment type="catalytic activity">
    <reaction evidence="7">
        <text>L-aspartate + L-glutamine + ATP + H2O = L-asparagine + L-glutamate + AMP + diphosphate + H(+)</text>
        <dbReference type="Rhea" id="RHEA:12228"/>
        <dbReference type="ChEBI" id="CHEBI:15377"/>
        <dbReference type="ChEBI" id="CHEBI:15378"/>
        <dbReference type="ChEBI" id="CHEBI:29985"/>
        <dbReference type="ChEBI" id="CHEBI:29991"/>
        <dbReference type="ChEBI" id="CHEBI:30616"/>
        <dbReference type="ChEBI" id="CHEBI:33019"/>
        <dbReference type="ChEBI" id="CHEBI:58048"/>
        <dbReference type="ChEBI" id="CHEBI:58359"/>
        <dbReference type="ChEBI" id="CHEBI:456215"/>
        <dbReference type="EC" id="6.3.5.4"/>
    </reaction>
</comment>
<evidence type="ECO:0000256" key="1">
    <source>
        <dbReference type="ARBA" id="ARBA00005187"/>
    </source>
</evidence>
<dbReference type="SUPFAM" id="SSF56235">
    <property type="entry name" value="N-terminal nucleophile aminohydrolases (Ntn hydrolases)"/>
    <property type="match status" value="1"/>
</dbReference>
<dbReference type="PIRSF" id="PIRSF001589">
    <property type="entry name" value="Asn_synthetase_glu-h"/>
    <property type="match status" value="1"/>
</dbReference>
<evidence type="ECO:0000259" key="11">
    <source>
        <dbReference type="PROSITE" id="PS51278"/>
    </source>
</evidence>
<sequence>MCAIAGLVSLDAPPHVRPILDAIRHRGPDGLGTHRDGACEIGAARLAIVDPERGAQPMRDPLSQTAVAFNGEIYNADELRRMLIARGHRFATRCDTEVVLRGFLEWGLDLPTHLSGMYAIAVLERGRLTLIRDPLGIKPLRYAQRGAQFAFASEAKALLRWFGPPRLDETALADFIAIGYPTGRHTFFAGISTLPPGHLLTVNWGQGLHVAEPRPYQLRTPPPQLQLCEDEAELAFVDALLAATNSHLQADTEVVAVLSGGIDSAMLACTAAELSGRRLRTFTVADTAEHPDAVAAARVARAIGADHTLLTFGFDDYLAAIPATIAAVEAPDLHAGPFFHLLCQVIGGCAKVCLNGEGADETLGGYYDPAGTIATLTDGQARAQAAGLVPSDRACAIRDGLLEAAAKGAAGIRATLDISLQDLLERAQLDPVDHLSMAAGVEMRVPYLDPVVQAVVRRVPPGEIVDTSLGITKRLLRRAAVRRHGAHLLDSALRAKMMMPHASGGHAARFAQACDHAVPDDALRRLPFGAGFASKTDVVLFELFRRIHLDGGGAAVKIDDVFAEIAGSSRAGASAIAQAAAS</sequence>
<feature type="active site" description="For GATase activity" evidence="8">
    <location>
        <position position="2"/>
    </location>
</feature>
<dbReference type="InterPro" id="IPR006426">
    <property type="entry name" value="Asn_synth_AEB"/>
</dbReference>
<evidence type="ECO:0000256" key="2">
    <source>
        <dbReference type="ARBA" id="ARBA00005752"/>
    </source>
</evidence>
<dbReference type="InterPro" id="IPR001962">
    <property type="entry name" value="Asn_synthase"/>
</dbReference>
<dbReference type="InterPro" id="IPR051786">
    <property type="entry name" value="ASN_synthetase/amidase"/>
</dbReference>
<evidence type="ECO:0000256" key="7">
    <source>
        <dbReference type="ARBA" id="ARBA00048741"/>
    </source>
</evidence>
<dbReference type="GO" id="GO:0005524">
    <property type="term" value="F:ATP binding"/>
    <property type="evidence" value="ECO:0007669"/>
    <property type="project" value="UniProtKB-KW"/>
</dbReference>
<dbReference type="NCBIfam" id="TIGR01536">
    <property type="entry name" value="asn_synth_AEB"/>
    <property type="match status" value="1"/>
</dbReference>
<comment type="similarity">
    <text evidence="2">Belongs to the asparagine synthetase family.</text>
</comment>
<accession>Q2IYE0</accession>
<keyword evidence="5 9" id="KW-0067">ATP-binding</keyword>
<comment type="pathway">
    <text evidence="1">Amino-acid biosynthesis; L-asparagine biosynthesis; L-asparagine from L-aspartate (L-Gln route): step 1/1.</text>
</comment>
<protein>
    <recommendedName>
        <fullName evidence="3">asparagine synthase (glutamine-hydrolyzing)</fullName>
        <ecNumber evidence="3">6.3.5.4</ecNumber>
    </recommendedName>
</protein>
<keyword evidence="6 8" id="KW-0315">Glutamine amidotransferase</keyword>
<dbReference type="GO" id="GO:0005829">
    <property type="term" value="C:cytosol"/>
    <property type="evidence" value="ECO:0007669"/>
    <property type="project" value="TreeGrafter"/>
</dbReference>
<dbReference type="Pfam" id="PF13537">
    <property type="entry name" value="GATase_7"/>
    <property type="match status" value="1"/>
</dbReference>
<feature type="binding site" evidence="9">
    <location>
        <position position="284"/>
    </location>
    <ligand>
        <name>ATP</name>
        <dbReference type="ChEBI" id="CHEBI:30616"/>
    </ligand>
</feature>
<feature type="binding site" evidence="9">
    <location>
        <position position="95"/>
    </location>
    <ligand>
        <name>L-glutamine</name>
        <dbReference type="ChEBI" id="CHEBI:58359"/>
    </ligand>
</feature>
<dbReference type="STRING" id="316058.RPB_2064"/>
<dbReference type="KEGG" id="rpb:RPB_2064"/>
<dbReference type="GO" id="GO:0006529">
    <property type="term" value="P:asparagine biosynthetic process"/>
    <property type="evidence" value="ECO:0007669"/>
    <property type="project" value="UniProtKB-KW"/>
</dbReference>
<dbReference type="SUPFAM" id="SSF52402">
    <property type="entry name" value="Adenine nucleotide alpha hydrolases-like"/>
    <property type="match status" value="1"/>
</dbReference>
<dbReference type="PANTHER" id="PTHR43284">
    <property type="entry name" value="ASPARAGINE SYNTHETASE (GLUTAMINE-HYDROLYZING)"/>
    <property type="match status" value="1"/>
</dbReference>
<name>Q2IYE0_RHOP2</name>
<dbReference type="CDD" id="cd01991">
    <property type="entry name" value="Asn_synthase_B_C"/>
    <property type="match status" value="1"/>
</dbReference>